<sequence length="58" mass="6044">MHCWQACAGERASAVRAATSRSSAICRSPMTRCVSSVLAQMMPAGSPSSPGIGLYEKV</sequence>
<name>A0ABX6P2K7_9BURK</name>
<protein>
    <submittedName>
        <fullName evidence="1">Uncharacterized protein</fullName>
    </submittedName>
</protein>
<accession>A0ABX6P2K7</accession>
<dbReference type="EMBL" id="CP053418">
    <property type="protein sequence ID" value="QJW83645.1"/>
    <property type="molecule type" value="Genomic_DNA"/>
</dbReference>
<gene>
    <name evidence="1" type="ORF">HK414_04935</name>
</gene>
<reference evidence="1 2" key="1">
    <citation type="submission" date="2020-05" db="EMBL/GenBank/DDBJ databases">
        <title>Ramlibacter rhizophilus sp. nov., isolated from rhizosphere soil of national flower Mugunghwa from South Korea.</title>
        <authorList>
            <person name="Zheng-Fei Y."/>
            <person name="Huan T."/>
        </authorList>
    </citation>
    <scope>NUCLEOTIDE SEQUENCE [LARGE SCALE GENOMIC DNA]</scope>
    <source>
        <strain evidence="1 2">H242</strain>
    </source>
</reference>
<organism evidence="1 2">
    <name type="scientific">Ramlibacter terrae</name>
    <dbReference type="NCBI Taxonomy" id="2732511"/>
    <lineage>
        <taxon>Bacteria</taxon>
        <taxon>Pseudomonadati</taxon>
        <taxon>Pseudomonadota</taxon>
        <taxon>Betaproteobacteria</taxon>
        <taxon>Burkholderiales</taxon>
        <taxon>Comamonadaceae</taxon>
        <taxon>Ramlibacter</taxon>
    </lineage>
</organism>
<evidence type="ECO:0000313" key="1">
    <source>
        <dbReference type="EMBL" id="QJW83645.1"/>
    </source>
</evidence>
<dbReference type="Proteomes" id="UP000500826">
    <property type="component" value="Chromosome"/>
</dbReference>
<evidence type="ECO:0000313" key="2">
    <source>
        <dbReference type="Proteomes" id="UP000500826"/>
    </source>
</evidence>
<keyword evidence="2" id="KW-1185">Reference proteome</keyword>
<proteinExistence type="predicted"/>